<proteinExistence type="predicted"/>
<evidence type="ECO:0000313" key="2">
    <source>
        <dbReference type="EMBL" id="MDP1521076.1"/>
    </source>
</evidence>
<name>A0AAW8B3D0_9GAMM</name>
<protein>
    <submittedName>
        <fullName evidence="2">Uncharacterized protein</fullName>
    </submittedName>
</protein>
<organism evidence="2 3">
    <name type="scientific">Porticoccus litoralis</name>
    <dbReference type="NCBI Taxonomy" id="434086"/>
    <lineage>
        <taxon>Bacteria</taxon>
        <taxon>Pseudomonadati</taxon>
        <taxon>Pseudomonadota</taxon>
        <taxon>Gammaproteobacteria</taxon>
        <taxon>Cellvibrionales</taxon>
        <taxon>Porticoccaceae</taxon>
        <taxon>Porticoccus</taxon>
    </lineage>
</organism>
<feature type="region of interest" description="Disordered" evidence="1">
    <location>
        <begin position="1"/>
        <end position="23"/>
    </location>
</feature>
<comment type="caution">
    <text evidence="2">The sequence shown here is derived from an EMBL/GenBank/DDBJ whole genome shotgun (WGS) entry which is preliminary data.</text>
</comment>
<dbReference type="AlphaFoldDB" id="A0AAW8B3D0"/>
<dbReference type="Proteomes" id="UP001178354">
    <property type="component" value="Unassembled WGS sequence"/>
</dbReference>
<reference evidence="2" key="1">
    <citation type="journal article" date="2010" name="Int. J. Syst. Evol. Microbiol.">
        <title>Porticoccus litoralis gen. nov., sp. nov., a gammaproteobacterium isolated from the Yellow Sea.</title>
        <authorList>
            <person name="Oh H.M."/>
            <person name="Kim H."/>
            <person name="Kim K.M."/>
            <person name="Min G.S."/>
            <person name="Cho J.C."/>
        </authorList>
    </citation>
    <scope>NUCLEOTIDE SEQUENCE</scope>
    <source>
        <strain evidence="2">DSM 25064</strain>
    </source>
</reference>
<evidence type="ECO:0000256" key="1">
    <source>
        <dbReference type="SAM" id="MobiDB-lite"/>
    </source>
</evidence>
<accession>A0AAW8B3D0</accession>
<dbReference type="EMBL" id="JAUUUU010000004">
    <property type="protein sequence ID" value="MDP1521076.1"/>
    <property type="molecule type" value="Genomic_DNA"/>
</dbReference>
<evidence type="ECO:0000313" key="3">
    <source>
        <dbReference type="Proteomes" id="UP001178354"/>
    </source>
</evidence>
<dbReference type="RefSeq" id="WP_305170717.1">
    <property type="nucleotide sequence ID" value="NZ_JAUUUU010000004.1"/>
</dbReference>
<sequence>MPSERKQRSPGIQTGPFTHGPDAPNTTFIVGRVFALCIPVMSQRLLLSLIGEQPGVVFFDI</sequence>
<gene>
    <name evidence="2" type="ORF">Q8A57_08860</name>
</gene>
<keyword evidence="3" id="KW-1185">Reference proteome</keyword>
<reference evidence="2" key="2">
    <citation type="submission" date="2023-08" db="EMBL/GenBank/DDBJ databases">
        <authorList>
            <person name="Luo J."/>
        </authorList>
    </citation>
    <scope>NUCLEOTIDE SEQUENCE</scope>
    <source>
        <strain evidence="2">DSM 25064</strain>
    </source>
</reference>